<dbReference type="STRING" id="99656.SAMN05421659_11165"/>
<reference evidence="1 2" key="1">
    <citation type="submission" date="2016-10" db="EMBL/GenBank/DDBJ databases">
        <authorList>
            <person name="de Groot N.N."/>
        </authorList>
    </citation>
    <scope>NUCLEOTIDE SEQUENCE [LARGE SCALE GENOMIC DNA]</scope>
    <source>
        <strain evidence="1 2">DSM 9179</strain>
    </source>
</reference>
<proteinExistence type="predicted"/>
<evidence type="ECO:0000313" key="1">
    <source>
        <dbReference type="EMBL" id="SEW34445.1"/>
    </source>
</evidence>
<dbReference type="Gene3D" id="3.30.429.10">
    <property type="entry name" value="Macrophage Migration Inhibitory Factor"/>
    <property type="match status" value="1"/>
</dbReference>
<dbReference type="OrthoDB" id="5769863at2"/>
<name>A0A1I0R1W3_9FIRM</name>
<dbReference type="EMBL" id="FOJI01000011">
    <property type="protein sequence ID" value="SEW34445.1"/>
    <property type="molecule type" value="Genomic_DNA"/>
</dbReference>
<dbReference type="RefSeq" id="WP_092455082.1">
    <property type="nucleotide sequence ID" value="NZ_FOJI01000011.1"/>
</dbReference>
<keyword evidence="2" id="KW-1185">Reference proteome</keyword>
<dbReference type="AlphaFoldDB" id="A0A1I0R1W3"/>
<accession>A0A1I0R1W3</accession>
<sequence length="114" mass="13042">MPFINSKVNVKILPEQETELKMKLGKAIELIPGKNESWLMLSFEDECTLYFKGENSCKIAYVEVKVFGSENKEAFTLMTAAICQIYEEVLGIAPDKIYVKYEAVTNWGWNGMNF</sequence>
<evidence type="ECO:0000313" key="2">
    <source>
        <dbReference type="Proteomes" id="UP000199701"/>
    </source>
</evidence>
<gene>
    <name evidence="1" type="ORF">SAMN05421659_11165</name>
</gene>
<protein>
    <submittedName>
        <fullName evidence="1">Macrophage migration inhibitory factor (MIF)</fullName>
    </submittedName>
</protein>
<dbReference type="SUPFAM" id="SSF55331">
    <property type="entry name" value="Tautomerase/MIF"/>
    <property type="match status" value="1"/>
</dbReference>
<dbReference type="InterPro" id="IPR014347">
    <property type="entry name" value="Tautomerase/MIF_sf"/>
</dbReference>
<organism evidence="1 2">
    <name type="scientific">[Clostridium] fimetarium</name>
    <dbReference type="NCBI Taxonomy" id="99656"/>
    <lineage>
        <taxon>Bacteria</taxon>
        <taxon>Bacillati</taxon>
        <taxon>Bacillota</taxon>
        <taxon>Clostridia</taxon>
        <taxon>Lachnospirales</taxon>
        <taxon>Lachnospiraceae</taxon>
    </lineage>
</organism>
<dbReference type="Proteomes" id="UP000199701">
    <property type="component" value="Unassembled WGS sequence"/>
</dbReference>